<dbReference type="InParanoid" id="A0A2J7QC14"/>
<reference evidence="1 2" key="1">
    <citation type="submission" date="2017-12" db="EMBL/GenBank/DDBJ databases">
        <title>Hemimetabolous genomes reveal molecular basis of termite eusociality.</title>
        <authorList>
            <person name="Harrison M.C."/>
            <person name="Jongepier E."/>
            <person name="Robertson H.M."/>
            <person name="Arning N."/>
            <person name="Bitard-Feildel T."/>
            <person name="Chao H."/>
            <person name="Childers C.P."/>
            <person name="Dinh H."/>
            <person name="Doddapaneni H."/>
            <person name="Dugan S."/>
            <person name="Gowin J."/>
            <person name="Greiner C."/>
            <person name="Han Y."/>
            <person name="Hu H."/>
            <person name="Hughes D.S.T."/>
            <person name="Huylmans A.-K."/>
            <person name="Kemena C."/>
            <person name="Kremer L.P.M."/>
            <person name="Lee S.L."/>
            <person name="Lopez-Ezquerra A."/>
            <person name="Mallet L."/>
            <person name="Monroy-Kuhn J.M."/>
            <person name="Moser A."/>
            <person name="Murali S.C."/>
            <person name="Muzny D.M."/>
            <person name="Otani S."/>
            <person name="Piulachs M.-D."/>
            <person name="Poelchau M."/>
            <person name="Qu J."/>
            <person name="Schaub F."/>
            <person name="Wada-Katsumata A."/>
            <person name="Worley K.C."/>
            <person name="Xie Q."/>
            <person name="Ylla G."/>
            <person name="Poulsen M."/>
            <person name="Gibbs R.A."/>
            <person name="Schal C."/>
            <person name="Richards S."/>
            <person name="Belles X."/>
            <person name="Korb J."/>
            <person name="Bornberg-Bauer E."/>
        </authorList>
    </citation>
    <scope>NUCLEOTIDE SEQUENCE [LARGE SCALE GENOMIC DNA]</scope>
    <source>
        <tissue evidence="1">Whole body</tissue>
    </source>
</reference>
<feature type="non-terminal residue" evidence="1">
    <location>
        <position position="344"/>
    </location>
</feature>
<name>A0A2J7QC14_9NEOP</name>
<evidence type="ECO:0000313" key="1">
    <source>
        <dbReference type="EMBL" id="PNF26123.1"/>
    </source>
</evidence>
<dbReference type="OrthoDB" id="8193682at2759"/>
<proteinExistence type="predicted"/>
<sequence>MPYLIEETNGVSDPEILHCNTPNSNNEVLSQKTENTNEAEKYLKLSLTCELLAKEKLPENTKACTTKVCHSESSNLTTTVNTKVKVSSSIKLFDEALPPSSIKMKTPNKDVLLNTDAIPTHSTAGPYLSAEKLSSAHLSQDSTGQGIAGKTPVMADKENIKLKEQDLKGYSAEPVQTSENEKGIEDVNFSVTNESEKNRLNLLSYSSDTGEDLDMSVTSSTPTPVIVEEVDEELDLMYQDSALSDFENEIRLESDCISFSSLPCISKKPIHEDSHSDHSLDILESLDRSHTLPGDTNDSFPCLVEKNFDSENLNDNKDEMAGMCDFKISVKVDNEKCVSVSSSE</sequence>
<organism evidence="1 2">
    <name type="scientific">Cryptotermes secundus</name>
    <dbReference type="NCBI Taxonomy" id="105785"/>
    <lineage>
        <taxon>Eukaryota</taxon>
        <taxon>Metazoa</taxon>
        <taxon>Ecdysozoa</taxon>
        <taxon>Arthropoda</taxon>
        <taxon>Hexapoda</taxon>
        <taxon>Insecta</taxon>
        <taxon>Pterygota</taxon>
        <taxon>Neoptera</taxon>
        <taxon>Polyneoptera</taxon>
        <taxon>Dictyoptera</taxon>
        <taxon>Blattodea</taxon>
        <taxon>Blattoidea</taxon>
        <taxon>Termitoidae</taxon>
        <taxon>Kalotermitidae</taxon>
        <taxon>Cryptotermitinae</taxon>
        <taxon>Cryptotermes</taxon>
    </lineage>
</organism>
<dbReference type="Proteomes" id="UP000235965">
    <property type="component" value="Unassembled WGS sequence"/>
</dbReference>
<dbReference type="EMBL" id="NEVH01016292">
    <property type="protein sequence ID" value="PNF26123.1"/>
    <property type="molecule type" value="Genomic_DNA"/>
</dbReference>
<keyword evidence="2" id="KW-1185">Reference proteome</keyword>
<comment type="caution">
    <text evidence="1">The sequence shown here is derived from an EMBL/GenBank/DDBJ whole genome shotgun (WGS) entry which is preliminary data.</text>
</comment>
<protein>
    <submittedName>
        <fullName evidence="1">Uncharacterized protein</fullName>
    </submittedName>
</protein>
<dbReference type="AlphaFoldDB" id="A0A2J7QC14"/>
<gene>
    <name evidence="1" type="ORF">B7P43_G04462</name>
</gene>
<evidence type="ECO:0000313" key="2">
    <source>
        <dbReference type="Proteomes" id="UP000235965"/>
    </source>
</evidence>
<accession>A0A2J7QC14</accession>